<accession>A0ABM9HBQ6</accession>
<protein>
    <submittedName>
        <fullName evidence="2">Plasmid mobilization relaxosome protein MobC</fullName>
    </submittedName>
</protein>
<proteinExistence type="predicted"/>
<feature type="coiled-coil region" evidence="1">
    <location>
        <begin position="6"/>
        <end position="33"/>
    </location>
</feature>
<evidence type="ECO:0000313" key="3">
    <source>
        <dbReference type="Proteomes" id="UP001157733"/>
    </source>
</evidence>
<organism evidence="2 3">
    <name type="scientific">Nitrospina watsonii</name>
    <dbReference type="NCBI Taxonomy" id="1323948"/>
    <lineage>
        <taxon>Bacteria</taxon>
        <taxon>Pseudomonadati</taxon>
        <taxon>Nitrospinota/Tectimicrobiota group</taxon>
        <taxon>Nitrospinota</taxon>
        <taxon>Nitrospinia</taxon>
        <taxon>Nitrospinales</taxon>
        <taxon>Nitrospinaceae</taxon>
        <taxon>Nitrospina</taxon>
    </lineage>
</organism>
<keyword evidence="1" id="KW-0175">Coiled coil</keyword>
<reference evidence="2 3" key="1">
    <citation type="submission" date="2022-09" db="EMBL/GenBank/DDBJ databases">
        <authorList>
            <person name="Kop L."/>
        </authorList>
    </citation>
    <scope>NUCLEOTIDE SEQUENCE [LARGE SCALE GENOMIC DNA]</scope>
    <source>
        <strain evidence="2 3">347</strain>
    </source>
</reference>
<keyword evidence="3" id="KW-1185">Reference proteome</keyword>
<dbReference type="RefSeq" id="WP_282010446.1">
    <property type="nucleotide sequence ID" value="NZ_OX336137.1"/>
</dbReference>
<sequence>MSETRKRQYRVTIRLTEAEAAELNKRADDSRLTLAGYFRSAVMDTPPPPQSRRPPVDRKELAKLLGAMGRIGSNINQLAKVANAGSWPESASLHQACEDIQWMRHALMQALGTKTQKRPRPGP</sequence>
<dbReference type="Proteomes" id="UP001157733">
    <property type="component" value="Chromosome"/>
</dbReference>
<dbReference type="Pfam" id="PF21983">
    <property type="entry name" value="NikA-like"/>
    <property type="match status" value="1"/>
</dbReference>
<gene>
    <name evidence="2" type="ORF">NSPWAT_0650</name>
</gene>
<evidence type="ECO:0000256" key="1">
    <source>
        <dbReference type="SAM" id="Coils"/>
    </source>
</evidence>
<evidence type="ECO:0000313" key="2">
    <source>
        <dbReference type="EMBL" id="CAI2717509.1"/>
    </source>
</evidence>
<dbReference type="EMBL" id="OX336137">
    <property type="protein sequence ID" value="CAI2717509.1"/>
    <property type="molecule type" value="Genomic_DNA"/>
</dbReference>
<dbReference type="InterPro" id="IPR053842">
    <property type="entry name" value="NikA-like"/>
</dbReference>
<name>A0ABM9HBQ6_9BACT</name>